<dbReference type="GO" id="GO:0000028">
    <property type="term" value="P:ribosomal small subunit assembly"/>
    <property type="evidence" value="ECO:0007669"/>
    <property type="project" value="TreeGrafter"/>
</dbReference>
<evidence type="ECO:0000256" key="1">
    <source>
        <dbReference type="ARBA" id="ARBA00022490"/>
    </source>
</evidence>
<gene>
    <name evidence="5" type="ORF">METZ01_LOCUS18412</name>
</gene>
<dbReference type="NCBIfam" id="NF000927">
    <property type="entry name" value="PRK00092.1-1"/>
    <property type="match status" value="1"/>
</dbReference>
<keyword evidence="2" id="KW-0690">Ribosome biogenesis</keyword>
<dbReference type="SUPFAM" id="SSF74942">
    <property type="entry name" value="YhbC-like, C-terminal domain"/>
    <property type="match status" value="1"/>
</dbReference>
<dbReference type="InterPro" id="IPR035956">
    <property type="entry name" value="RimP_N_sf"/>
</dbReference>
<dbReference type="Gene3D" id="3.30.300.70">
    <property type="entry name" value="RimP-like superfamily, N-terminal"/>
    <property type="match status" value="1"/>
</dbReference>
<evidence type="ECO:0000259" key="4">
    <source>
        <dbReference type="Pfam" id="PF17384"/>
    </source>
</evidence>
<dbReference type="CDD" id="cd01734">
    <property type="entry name" value="YlxS_C"/>
    <property type="match status" value="1"/>
</dbReference>
<dbReference type="PANTHER" id="PTHR33867">
    <property type="entry name" value="RIBOSOME MATURATION FACTOR RIMP"/>
    <property type="match status" value="1"/>
</dbReference>
<dbReference type="HAMAP" id="MF_01077">
    <property type="entry name" value="RimP"/>
    <property type="match status" value="1"/>
</dbReference>
<dbReference type="PANTHER" id="PTHR33867:SF1">
    <property type="entry name" value="RIBOSOME MATURATION FACTOR RIMP"/>
    <property type="match status" value="1"/>
</dbReference>
<dbReference type="InterPro" id="IPR028989">
    <property type="entry name" value="RimP_N"/>
</dbReference>
<feature type="non-terminal residue" evidence="5">
    <location>
        <position position="1"/>
    </location>
</feature>
<sequence>VKRSESAITELIEPTVLAMELQLWGIDLSQRGKYSILRIYIEREEGVTITDCEKVSRQVSAILDMEDPIAGEYTLEVSSPGLDRPLFTSEQFGRFIGSDVKVRLHHPVDGRRKLNGSIENVSGDEIVLSVDGEGFRLQHTDIEKANVVF</sequence>
<name>A0A381PGR6_9ZZZZ</name>
<dbReference type="Gene3D" id="2.30.30.180">
    <property type="entry name" value="Ribosome maturation factor RimP, C-terminal domain"/>
    <property type="match status" value="1"/>
</dbReference>
<evidence type="ECO:0000313" key="5">
    <source>
        <dbReference type="EMBL" id="SUZ65558.1"/>
    </source>
</evidence>
<dbReference type="GO" id="GO:0006412">
    <property type="term" value="P:translation"/>
    <property type="evidence" value="ECO:0007669"/>
    <property type="project" value="TreeGrafter"/>
</dbReference>
<protein>
    <recommendedName>
        <fullName evidence="6">Ribosome maturation factor RimP N-terminal domain-containing protein</fullName>
    </recommendedName>
</protein>
<dbReference type="Pfam" id="PF02576">
    <property type="entry name" value="RimP_N"/>
    <property type="match status" value="1"/>
</dbReference>
<evidence type="ECO:0000259" key="3">
    <source>
        <dbReference type="Pfam" id="PF02576"/>
    </source>
</evidence>
<dbReference type="InterPro" id="IPR003728">
    <property type="entry name" value="Ribosome_maturation_RimP"/>
</dbReference>
<dbReference type="Pfam" id="PF17384">
    <property type="entry name" value="DUF150_C"/>
    <property type="match status" value="1"/>
</dbReference>
<feature type="domain" description="Ribosome maturation factor RimP C-terminal" evidence="4">
    <location>
        <begin position="86"/>
        <end position="148"/>
    </location>
</feature>
<reference evidence="5" key="1">
    <citation type="submission" date="2018-05" db="EMBL/GenBank/DDBJ databases">
        <authorList>
            <person name="Lanie J.A."/>
            <person name="Ng W.-L."/>
            <person name="Kazmierczak K.M."/>
            <person name="Andrzejewski T.M."/>
            <person name="Davidsen T.M."/>
            <person name="Wayne K.J."/>
            <person name="Tettelin H."/>
            <person name="Glass J.I."/>
            <person name="Rusch D."/>
            <person name="Podicherti R."/>
            <person name="Tsui H.-C.T."/>
            <person name="Winkler M.E."/>
        </authorList>
    </citation>
    <scope>NUCLEOTIDE SEQUENCE</scope>
</reference>
<dbReference type="EMBL" id="UINC01000962">
    <property type="protein sequence ID" value="SUZ65558.1"/>
    <property type="molecule type" value="Genomic_DNA"/>
</dbReference>
<evidence type="ECO:0008006" key="6">
    <source>
        <dbReference type="Google" id="ProtNLM"/>
    </source>
</evidence>
<dbReference type="GO" id="GO:0005829">
    <property type="term" value="C:cytosol"/>
    <property type="evidence" value="ECO:0007669"/>
    <property type="project" value="TreeGrafter"/>
</dbReference>
<evidence type="ECO:0000256" key="2">
    <source>
        <dbReference type="ARBA" id="ARBA00022517"/>
    </source>
</evidence>
<proteinExistence type="inferred from homology"/>
<dbReference type="AlphaFoldDB" id="A0A381PGR6"/>
<dbReference type="FunFam" id="3.30.300.70:FF:000001">
    <property type="entry name" value="Ribosome maturation factor RimP"/>
    <property type="match status" value="1"/>
</dbReference>
<keyword evidence="1" id="KW-0963">Cytoplasm</keyword>
<dbReference type="SUPFAM" id="SSF75420">
    <property type="entry name" value="YhbC-like, N-terminal domain"/>
    <property type="match status" value="1"/>
</dbReference>
<organism evidence="5">
    <name type="scientific">marine metagenome</name>
    <dbReference type="NCBI Taxonomy" id="408172"/>
    <lineage>
        <taxon>unclassified sequences</taxon>
        <taxon>metagenomes</taxon>
        <taxon>ecological metagenomes</taxon>
    </lineage>
</organism>
<dbReference type="InterPro" id="IPR028998">
    <property type="entry name" value="RimP_C"/>
</dbReference>
<dbReference type="InterPro" id="IPR036847">
    <property type="entry name" value="RimP_C_sf"/>
</dbReference>
<feature type="domain" description="Ribosome maturation factor RimP N-terminal" evidence="3">
    <location>
        <begin position="11"/>
        <end position="83"/>
    </location>
</feature>
<accession>A0A381PGR6</accession>